<feature type="signal peptide" evidence="1">
    <location>
        <begin position="1"/>
        <end position="25"/>
    </location>
</feature>
<name>A0A374P3N8_9FIRM</name>
<sequence length="198" mass="20545">MKKRSYVSCLGALAVAMTLVTTSLTGGTMAKYATEVTGSATATVAAWSFKANGQEATMTGIDLGSTANRASYNEGTIKEGVIAPGTKGSFEIVVDGTGSEVGIDCSIIISKDGANGIPDGFIFKVDGTSYTLGESITKKIDYDGAADAMKKPITVTWEWPNGNATASDNDNAYNDKDLTLKITVTGTQQTPTSTTENP</sequence>
<protein>
    <submittedName>
        <fullName evidence="2">Uncharacterized protein</fullName>
    </submittedName>
</protein>
<comment type="caution">
    <text evidence="2">The sequence shown here is derived from an EMBL/GenBank/DDBJ whole genome shotgun (WGS) entry which is preliminary data.</text>
</comment>
<feature type="chain" id="PRO_5039356387" evidence="1">
    <location>
        <begin position="26"/>
        <end position="198"/>
    </location>
</feature>
<evidence type="ECO:0000313" key="3">
    <source>
        <dbReference type="Proteomes" id="UP000263014"/>
    </source>
</evidence>
<dbReference type="AlphaFoldDB" id="A0A374P3N8"/>
<evidence type="ECO:0000313" key="2">
    <source>
        <dbReference type="EMBL" id="RGJ01527.1"/>
    </source>
</evidence>
<dbReference type="EMBL" id="QSON01000009">
    <property type="protein sequence ID" value="RGJ01527.1"/>
    <property type="molecule type" value="Genomic_DNA"/>
</dbReference>
<organism evidence="2 3">
    <name type="scientific">Hungatella hathewayi</name>
    <dbReference type="NCBI Taxonomy" id="154046"/>
    <lineage>
        <taxon>Bacteria</taxon>
        <taxon>Bacillati</taxon>
        <taxon>Bacillota</taxon>
        <taxon>Clostridia</taxon>
        <taxon>Lachnospirales</taxon>
        <taxon>Lachnospiraceae</taxon>
        <taxon>Hungatella</taxon>
    </lineage>
</organism>
<proteinExistence type="predicted"/>
<reference evidence="2 3" key="1">
    <citation type="submission" date="2018-08" db="EMBL/GenBank/DDBJ databases">
        <title>A genome reference for cultivated species of the human gut microbiota.</title>
        <authorList>
            <person name="Zou Y."/>
            <person name="Xue W."/>
            <person name="Luo G."/>
        </authorList>
    </citation>
    <scope>NUCLEOTIDE SEQUENCE [LARGE SCALE GENOMIC DNA]</scope>
    <source>
        <strain evidence="2 3">TM09-12</strain>
    </source>
</reference>
<evidence type="ECO:0000256" key="1">
    <source>
        <dbReference type="SAM" id="SignalP"/>
    </source>
</evidence>
<accession>A0A374P3N8</accession>
<dbReference type="RefSeq" id="WP_117621000.1">
    <property type="nucleotide sequence ID" value="NZ_QSON01000009.1"/>
</dbReference>
<dbReference type="Proteomes" id="UP000263014">
    <property type="component" value="Unassembled WGS sequence"/>
</dbReference>
<gene>
    <name evidence="2" type="ORF">DXD79_19225</name>
</gene>
<keyword evidence="1" id="KW-0732">Signal</keyword>